<evidence type="ECO:0000313" key="2">
    <source>
        <dbReference type="Proteomes" id="UP001177670"/>
    </source>
</evidence>
<dbReference type="EMBL" id="JAHYIQ010000056">
    <property type="protein sequence ID" value="KAK1117050.1"/>
    <property type="molecule type" value="Genomic_DNA"/>
</dbReference>
<dbReference type="AlphaFoldDB" id="A0AA40FDP1"/>
<proteinExistence type="predicted"/>
<sequence length="99" mass="11240">KKVCQSLQRVDNSLASSTECDRHARRKVVIPSGLAIGDYRRDWWSKLAGYPQYDVRNEANGETPRYFRVWPNSLAPGACINSPNRVAQINRTLTTSECK</sequence>
<reference evidence="1" key="1">
    <citation type="submission" date="2021-10" db="EMBL/GenBank/DDBJ databases">
        <title>Melipona bicolor Genome sequencing and assembly.</title>
        <authorList>
            <person name="Araujo N.S."/>
            <person name="Arias M.C."/>
        </authorList>
    </citation>
    <scope>NUCLEOTIDE SEQUENCE</scope>
    <source>
        <strain evidence="1">USP_2M_L1-L4_2017</strain>
        <tissue evidence="1">Whole body</tissue>
    </source>
</reference>
<comment type="caution">
    <text evidence="1">The sequence shown here is derived from an EMBL/GenBank/DDBJ whole genome shotgun (WGS) entry which is preliminary data.</text>
</comment>
<evidence type="ECO:0000313" key="1">
    <source>
        <dbReference type="EMBL" id="KAK1117050.1"/>
    </source>
</evidence>
<organism evidence="1 2">
    <name type="scientific">Melipona bicolor</name>
    <dbReference type="NCBI Taxonomy" id="60889"/>
    <lineage>
        <taxon>Eukaryota</taxon>
        <taxon>Metazoa</taxon>
        <taxon>Ecdysozoa</taxon>
        <taxon>Arthropoda</taxon>
        <taxon>Hexapoda</taxon>
        <taxon>Insecta</taxon>
        <taxon>Pterygota</taxon>
        <taxon>Neoptera</taxon>
        <taxon>Endopterygota</taxon>
        <taxon>Hymenoptera</taxon>
        <taxon>Apocrita</taxon>
        <taxon>Aculeata</taxon>
        <taxon>Apoidea</taxon>
        <taxon>Anthophila</taxon>
        <taxon>Apidae</taxon>
        <taxon>Melipona</taxon>
    </lineage>
</organism>
<dbReference type="Proteomes" id="UP001177670">
    <property type="component" value="Unassembled WGS sequence"/>
</dbReference>
<feature type="non-terminal residue" evidence="1">
    <location>
        <position position="1"/>
    </location>
</feature>
<accession>A0AA40FDP1</accession>
<keyword evidence="2" id="KW-1185">Reference proteome</keyword>
<protein>
    <submittedName>
        <fullName evidence="1">Uncharacterized protein</fullName>
    </submittedName>
</protein>
<gene>
    <name evidence="1" type="ORF">K0M31_016975</name>
</gene>
<name>A0AA40FDP1_9HYME</name>